<feature type="domain" description="Calcineurin-like phosphoesterase" evidence="1">
    <location>
        <begin position="21"/>
        <end position="223"/>
    </location>
</feature>
<dbReference type="AlphaFoldDB" id="A0A5B9QT66"/>
<gene>
    <name evidence="2" type="ORF">UC8_29480</name>
</gene>
<dbReference type="RefSeq" id="WP_238388857.1">
    <property type="nucleotide sequence ID" value="NZ_CP042914.1"/>
</dbReference>
<accession>A0A5B9QT66</accession>
<dbReference type="Gene3D" id="3.60.21.10">
    <property type="match status" value="1"/>
</dbReference>
<evidence type="ECO:0000313" key="2">
    <source>
        <dbReference type="EMBL" id="QEG40930.1"/>
    </source>
</evidence>
<reference evidence="2 3" key="1">
    <citation type="submission" date="2019-08" db="EMBL/GenBank/DDBJ databases">
        <title>Deep-cultivation of Planctomycetes and their phenomic and genomic characterization uncovers novel biology.</title>
        <authorList>
            <person name="Wiegand S."/>
            <person name="Jogler M."/>
            <person name="Boedeker C."/>
            <person name="Pinto D."/>
            <person name="Vollmers J."/>
            <person name="Rivas-Marin E."/>
            <person name="Kohn T."/>
            <person name="Peeters S.H."/>
            <person name="Heuer A."/>
            <person name="Rast P."/>
            <person name="Oberbeckmann S."/>
            <person name="Bunk B."/>
            <person name="Jeske O."/>
            <person name="Meyerdierks A."/>
            <person name="Storesund J.E."/>
            <person name="Kallscheuer N."/>
            <person name="Luecker S."/>
            <person name="Lage O.M."/>
            <person name="Pohl T."/>
            <person name="Merkel B.J."/>
            <person name="Hornburger P."/>
            <person name="Mueller R.-W."/>
            <person name="Bruemmer F."/>
            <person name="Labrenz M."/>
            <person name="Spormann A.M."/>
            <person name="Op den Camp H."/>
            <person name="Overmann J."/>
            <person name="Amann R."/>
            <person name="Jetten M.S.M."/>
            <person name="Mascher T."/>
            <person name="Medema M.H."/>
            <person name="Devos D.P."/>
            <person name="Kaster A.-K."/>
            <person name="Ovreas L."/>
            <person name="Rohde M."/>
            <person name="Galperin M.Y."/>
            <person name="Jogler C."/>
        </authorList>
    </citation>
    <scope>NUCLEOTIDE SEQUENCE [LARGE SCALE GENOMIC DNA]</scope>
    <source>
        <strain evidence="2 3">UC8</strain>
    </source>
</reference>
<dbReference type="EMBL" id="CP042914">
    <property type="protein sequence ID" value="QEG40930.1"/>
    <property type="molecule type" value="Genomic_DNA"/>
</dbReference>
<organism evidence="2 3">
    <name type="scientific">Roseimaritima ulvae</name>
    <dbReference type="NCBI Taxonomy" id="980254"/>
    <lineage>
        <taxon>Bacteria</taxon>
        <taxon>Pseudomonadati</taxon>
        <taxon>Planctomycetota</taxon>
        <taxon>Planctomycetia</taxon>
        <taxon>Pirellulales</taxon>
        <taxon>Pirellulaceae</taxon>
        <taxon>Roseimaritima</taxon>
    </lineage>
</organism>
<name>A0A5B9QT66_9BACT</name>
<dbReference type="GO" id="GO:0016787">
    <property type="term" value="F:hydrolase activity"/>
    <property type="evidence" value="ECO:0007669"/>
    <property type="project" value="UniProtKB-KW"/>
</dbReference>
<dbReference type="KEGG" id="rul:UC8_29480"/>
<dbReference type="Proteomes" id="UP000325286">
    <property type="component" value="Chromosome"/>
</dbReference>
<dbReference type="InterPro" id="IPR004843">
    <property type="entry name" value="Calcineurin-like_PHP"/>
</dbReference>
<dbReference type="Pfam" id="PF00149">
    <property type="entry name" value="Metallophos"/>
    <property type="match status" value="1"/>
</dbReference>
<proteinExistence type="predicted"/>
<keyword evidence="2" id="KW-0378">Hydrolase</keyword>
<protein>
    <submittedName>
        <fullName evidence="2">UDP-2,3-diacylglucosamine hydrolase</fullName>
    </submittedName>
</protein>
<dbReference type="SUPFAM" id="SSF56300">
    <property type="entry name" value="Metallo-dependent phosphatases"/>
    <property type="match status" value="1"/>
</dbReference>
<keyword evidence="3" id="KW-1185">Reference proteome</keyword>
<sequence length="261" mass="30313">MSNNDAPMIAKWDACGESPQRFCFVSDLHCFSSRSTVDEHEWMIEQVIKRSDVCVWGGDLFDFRWSQVGHEDESIAAALGWLQRHYDAHPTTQFVFLNGNHDAHDRFAMRLQQWAAARERFRCGLDALVADDTLFVHGDVIEGRGTDQGFASYRRNWRDKPSAHPHAHRLYDAAVSVRLHQAVAVTAHRRRRTCLRLARWVHRQDTRLMESVRRVVFGHTHRPIEHYRLKGMDFFNGGAAIRHVKFKPVELDCFHEGSRPD</sequence>
<dbReference type="InterPro" id="IPR029052">
    <property type="entry name" value="Metallo-depent_PP-like"/>
</dbReference>
<evidence type="ECO:0000259" key="1">
    <source>
        <dbReference type="Pfam" id="PF00149"/>
    </source>
</evidence>
<evidence type="ECO:0000313" key="3">
    <source>
        <dbReference type="Proteomes" id="UP000325286"/>
    </source>
</evidence>